<evidence type="ECO:0000313" key="7">
    <source>
        <dbReference type="Proteomes" id="UP000290189"/>
    </source>
</evidence>
<evidence type="ECO:0000313" key="5">
    <source>
        <dbReference type="EMBL" id="SPR02055.1"/>
    </source>
</evidence>
<dbReference type="PANTHER" id="PTHR13149">
    <property type="entry name" value="VACUOLAR PROTEIN SORTING-ASSOCIATED PROTEIN VPS25"/>
    <property type="match status" value="1"/>
</dbReference>
<dbReference type="EMBL" id="OVEO01000020">
    <property type="protein sequence ID" value="SPR02055.1"/>
    <property type="molecule type" value="Genomic_DNA"/>
</dbReference>
<keyword evidence="3" id="KW-0653">Protein transport</keyword>
<keyword evidence="2" id="KW-0813">Transport</keyword>
<evidence type="ECO:0000256" key="1">
    <source>
        <dbReference type="ARBA" id="ARBA00009674"/>
    </source>
</evidence>
<dbReference type="Gene3D" id="1.10.10.570">
    <property type="entry name" value="Winged helix' DNA-binding domain. Chain C. Domain 1"/>
    <property type="match status" value="1"/>
</dbReference>
<evidence type="ECO:0000313" key="4">
    <source>
        <dbReference type="EMBL" id="CEO99857.1"/>
    </source>
</evidence>
<dbReference type="STRING" id="37360.A0A0G4IX79"/>
<dbReference type="InterPro" id="IPR008570">
    <property type="entry name" value="ESCRT-II_cplx_Vps25-sub"/>
</dbReference>
<dbReference type="SUPFAM" id="SSF46785">
    <property type="entry name" value="Winged helix' DNA-binding domain"/>
    <property type="match status" value="2"/>
</dbReference>
<dbReference type="GO" id="GO:0005198">
    <property type="term" value="F:structural molecule activity"/>
    <property type="evidence" value="ECO:0007669"/>
    <property type="project" value="TreeGrafter"/>
</dbReference>
<comment type="similarity">
    <text evidence="1">Belongs to the VPS25 family.</text>
</comment>
<keyword evidence="6" id="KW-1185">Reference proteome</keyword>
<dbReference type="InterPro" id="IPR036390">
    <property type="entry name" value="WH_DNA-bd_sf"/>
</dbReference>
<dbReference type="GO" id="GO:0000814">
    <property type="term" value="C:ESCRT II complex"/>
    <property type="evidence" value="ECO:0007669"/>
    <property type="project" value="InterPro"/>
</dbReference>
<dbReference type="GO" id="GO:0043328">
    <property type="term" value="P:protein transport to vacuole involved in ubiquitin-dependent protein catabolic process via the multivesicular body sorting pathway"/>
    <property type="evidence" value="ECO:0007669"/>
    <property type="project" value="TreeGrafter"/>
</dbReference>
<dbReference type="GO" id="GO:0042803">
    <property type="term" value="F:protein homodimerization activity"/>
    <property type="evidence" value="ECO:0007669"/>
    <property type="project" value="TreeGrafter"/>
</dbReference>
<evidence type="ECO:0000256" key="3">
    <source>
        <dbReference type="ARBA" id="ARBA00022927"/>
    </source>
</evidence>
<sequence length="187" mass="20782">MAVDGDAGANVRRMWALPPFFTLQPVLATRQKQLAMWVDLVVDHVRAHKQNVLYVHEPQGSTTANIFHNPAINRKLSPEGVRAVFDEVVSRGYGIWRDASQTAIVMSDRTVQELSQLIYQWAKDTQHMNEICTIFELHSGDSTMGQPFHGANDQVLAAAVRLLADKGQASIIPAETSDETGVKFLDQ</sequence>
<dbReference type="Proteomes" id="UP000039324">
    <property type="component" value="Unassembled WGS sequence"/>
</dbReference>
<evidence type="ECO:0008006" key="8">
    <source>
        <dbReference type="Google" id="ProtNLM"/>
    </source>
</evidence>
<gene>
    <name evidence="4" type="ORF">PBRA_007591</name>
    <name evidence="5" type="ORF">PLBR_LOCUS9270</name>
</gene>
<dbReference type="PANTHER" id="PTHR13149:SF0">
    <property type="entry name" value="VACUOLAR PROTEIN-SORTING-ASSOCIATED PROTEIN 25"/>
    <property type="match status" value="1"/>
</dbReference>
<dbReference type="InterPro" id="IPR036388">
    <property type="entry name" value="WH-like_DNA-bd_sf"/>
</dbReference>
<protein>
    <recommendedName>
        <fullName evidence="8">ESCRT-II complex subunit VPS25</fullName>
    </recommendedName>
</protein>
<dbReference type="AlphaFoldDB" id="A0A0G4IX79"/>
<dbReference type="Gene3D" id="1.10.10.10">
    <property type="entry name" value="Winged helix-like DNA-binding domain superfamily/Winged helix DNA-binding domain"/>
    <property type="match status" value="1"/>
</dbReference>
<evidence type="ECO:0000313" key="6">
    <source>
        <dbReference type="Proteomes" id="UP000039324"/>
    </source>
</evidence>
<accession>A0A0G4IX79</accession>
<keyword evidence="5" id="KW-0496">Mitochondrion</keyword>
<geneLocation type="mitochondrion" evidence="5"/>
<dbReference type="Pfam" id="PF05871">
    <property type="entry name" value="ESCRT-II"/>
    <property type="match status" value="1"/>
</dbReference>
<organism evidence="4 6">
    <name type="scientific">Plasmodiophora brassicae</name>
    <name type="common">Clubroot disease agent</name>
    <dbReference type="NCBI Taxonomy" id="37360"/>
    <lineage>
        <taxon>Eukaryota</taxon>
        <taxon>Sar</taxon>
        <taxon>Rhizaria</taxon>
        <taxon>Endomyxa</taxon>
        <taxon>Phytomyxea</taxon>
        <taxon>Plasmodiophorida</taxon>
        <taxon>Plasmodiophoridae</taxon>
        <taxon>Plasmodiophora</taxon>
    </lineage>
</organism>
<dbReference type="OrthoDB" id="245150at2759"/>
<name>A0A0G4IX79_PLABS</name>
<reference evidence="5 7" key="2">
    <citation type="submission" date="2018-03" db="EMBL/GenBank/DDBJ databases">
        <authorList>
            <person name="Fogelqvist J."/>
        </authorList>
    </citation>
    <scope>NUCLEOTIDE SEQUENCE [LARGE SCALE GENOMIC DNA]</scope>
</reference>
<reference evidence="4 6" key="1">
    <citation type="submission" date="2015-02" db="EMBL/GenBank/DDBJ databases">
        <authorList>
            <person name="Chooi Y.-H."/>
        </authorList>
    </citation>
    <scope>NUCLEOTIDE SEQUENCE [LARGE SCALE GENOMIC DNA]</scope>
    <source>
        <strain evidence="4">E3</strain>
    </source>
</reference>
<dbReference type="InterPro" id="IPR014041">
    <property type="entry name" value="ESCRT-II_cplx_Vps25-sub_N"/>
</dbReference>
<proteinExistence type="inferred from homology"/>
<evidence type="ECO:0000256" key="2">
    <source>
        <dbReference type="ARBA" id="ARBA00022448"/>
    </source>
</evidence>
<dbReference type="EMBL" id="CDSF01000094">
    <property type="protein sequence ID" value="CEO99857.1"/>
    <property type="molecule type" value="Genomic_DNA"/>
</dbReference>
<dbReference type="Proteomes" id="UP000290189">
    <property type="component" value="Unassembled WGS sequence"/>
</dbReference>
<dbReference type="OMA" id="TRCLIMW"/>